<name>F0TBQ2_METLA</name>
<keyword evidence="6" id="KW-1185">Reference proteome</keyword>
<organism evidence="5 6">
    <name type="scientific">Methanobacterium lacus (strain AL-21)</name>
    <dbReference type="NCBI Taxonomy" id="877455"/>
    <lineage>
        <taxon>Archaea</taxon>
        <taxon>Methanobacteriati</taxon>
        <taxon>Methanobacteriota</taxon>
        <taxon>Methanomada group</taxon>
        <taxon>Methanobacteria</taxon>
        <taxon>Methanobacteriales</taxon>
        <taxon>Methanobacteriaceae</taxon>
        <taxon>Methanobacterium</taxon>
    </lineage>
</organism>
<dbReference type="PRINTS" id="PR00598">
    <property type="entry name" value="HTHMARR"/>
</dbReference>
<dbReference type="AlphaFoldDB" id="F0TBQ2"/>
<dbReference type="PANTHER" id="PTHR42756:SF1">
    <property type="entry name" value="TRANSCRIPTIONAL REPRESSOR OF EMRAB OPERON"/>
    <property type="match status" value="1"/>
</dbReference>
<gene>
    <name evidence="5" type="ordered locus">Metbo_0880</name>
</gene>
<evidence type="ECO:0000259" key="4">
    <source>
        <dbReference type="PROSITE" id="PS50995"/>
    </source>
</evidence>
<dbReference type="Pfam" id="PF01047">
    <property type="entry name" value="MarR"/>
    <property type="match status" value="1"/>
</dbReference>
<dbReference type="HOGENOM" id="CLU_083287_27_4_2"/>
<evidence type="ECO:0000256" key="3">
    <source>
        <dbReference type="ARBA" id="ARBA00023163"/>
    </source>
</evidence>
<protein>
    <submittedName>
        <fullName evidence="5">Transcriptional regulator, MarR family</fullName>
    </submittedName>
</protein>
<dbReference type="SMART" id="SM00347">
    <property type="entry name" value="HTH_MARR"/>
    <property type="match status" value="1"/>
</dbReference>
<feature type="domain" description="HTH marR-type" evidence="4">
    <location>
        <begin position="1"/>
        <end position="141"/>
    </location>
</feature>
<keyword evidence="2" id="KW-0238">DNA-binding</keyword>
<proteinExistence type="predicted"/>
<dbReference type="InterPro" id="IPR036388">
    <property type="entry name" value="WH-like_DNA-bd_sf"/>
</dbReference>
<dbReference type="EMBL" id="CP002551">
    <property type="protein sequence ID" value="ADZ09129.1"/>
    <property type="molecule type" value="Genomic_DNA"/>
</dbReference>
<evidence type="ECO:0000256" key="1">
    <source>
        <dbReference type="ARBA" id="ARBA00023015"/>
    </source>
</evidence>
<dbReference type="InterPro" id="IPR036390">
    <property type="entry name" value="WH_DNA-bd_sf"/>
</dbReference>
<reference evidence="5 6" key="2">
    <citation type="journal article" date="2014" name="Int. J. Syst. Evol. Microbiol.">
        <title>Methanobacterium paludis sp. nov. and a novel strain of Methanobacterium lacus isolated from northern peatlands.</title>
        <authorList>
            <person name="Cadillo-Quiroz H."/>
            <person name="Brauer S.L."/>
            <person name="Goodson N."/>
            <person name="Yavitt J.B."/>
            <person name="Zinder S.H."/>
        </authorList>
    </citation>
    <scope>NUCLEOTIDE SEQUENCE [LARGE SCALE GENOMIC DNA]</scope>
    <source>
        <strain evidence="5 6">AL-21</strain>
    </source>
</reference>
<dbReference type="RefSeq" id="WP_013644480.1">
    <property type="nucleotide sequence ID" value="NC_015216.1"/>
</dbReference>
<evidence type="ECO:0000313" key="5">
    <source>
        <dbReference type="EMBL" id="ADZ09129.1"/>
    </source>
</evidence>
<dbReference type="SUPFAM" id="SSF46785">
    <property type="entry name" value="Winged helix' DNA-binding domain"/>
    <property type="match status" value="1"/>
</dbReference>
<dbReference type="KEGG" id="mel:Metbo_0880"/>
<reference evidence="6" key="1">
    <citation type="submission" date="2011-02" db="EMBL/GenBank/DDBJ databases">
        <title>Complete sequence of Methanobacterium sp. AL-21.</title>
        <authorList>
            <consortium name="US DOE Joint Genome Institute"/>
            <person name="Lucas S."/>
            <person name="Copeland A."/>
            <person name="Lapidus A."/>
            <person name="Cheng J.-F."/>
            <person name="Goodwin L."/>
            <person name="Pitluck S."/>
            <person name="Chertkov O."/>
            <person name="Detter J.C."/>
            <person name="Han C."/>
            <person name="Tapia R."/>
            <person name="Land M."/>
            <person name="Hauser L."/>
            <person name="Kyrpides N."/>
            <person name="Ivanova N."/>
            <person name="Mikhailova N."/>
            <person name="Pagani I."/>
            <person name="Cadillo-Quiroz H."/>
            <person name="Imachi H."/>
            <person name="Zinder S."/>
            <person name="Liu W."/>
            <person name="Woyke T."/>
        </authorList>
    </citation>
    <scope>NUCLEOTIDE SEQUENCE [LARGE SCALE GENOMIC DNA]</scope>
    <source>
        <strain evidence="6">AL-21</strain>
    </source>
</reference>
<dbReference type="GeneID" id="10277329"/>
<dbReference type="GO" id="GO:0003677">
    <property type="term" value="F:DNA binding"/>
    <property type="evidence" value="ECO:0007669"/>
    <property type="project" value="UniProtKB-KW"/>
</dbReference>
<dbReference type="Proteomes" id="UP000007490">
    <property type="component" value="Chromosome"/>
</dbReference>
<accession>F0TBQ2</accession>
<dbReference type="InterPro" id="IPR000835">
    <property type="entry name" value="HTH_MarR-typ"/>
</dbReference>
<dbReference type="PANTHER" id="PTHR42756">
    <property type="entry name" value="TRANSCRIPTIONAL REGULATOR, MARR"/>
    <property type="match status" value="1"/>
</dbReference>
<keyword evidence="1" id="KW-0805">Transcription regulation</keyword>
<dbReference type="PROSITE" id="PS50995">
    <property type="entry name" value="HTH_MARR_2"/>
    <property type="match status" value="1"/>
</dbReference>
<dbReference type="eggNOG" id="arCOG03182">
    <property type="taxonomic scope" value="Archaea"/>
</dbReference>
<dbReference type="STRING" id="877455.Metbo_0880"/>
<keyword evidence="3" id="KW-0804">Transcription</keyword>
<dbReference type="GO" id="GO:0003700">
    <property type="term" value="F:DNA-binding transcription factor activity"/>
    <property type="evidence" value="ECO:0007669"/>
    <property type="project" value="InterPro"/>
</dbReference>
<dbReference type="Gene3D" id="1.10.10.10">
    <property type="entry name" value="Winged helix-like DNA-binding domain superfamily/Winged helix DNA-binding domain"/>
    <property type="match status" value="1"/>
</dbReference>
<sequence>MDKELLIQVTEEMYLLFPLFKNKLFKHKKSLKHNSMPHSYFHVLKVLKKRGPLPMSEIGRKVCISKSNMTSLIDKLVQNGLTERIPDQNDRRVINIALTEKGNQLIEDWHSHSNQQIMKKLSSISDEDMETLHKSLKNIRTILNKMDES</sequence>
<evidence type="ECO:0000256" key="2">
    <source>
        <dbReference type="ARBA" id="ARBA00023125"/>
    </source>
</evidence>
<dbReference type="OrthoDB" id="67413at2157"/>
<evidence type="ECO:0000313" key="6">
    <source>
        <dbReference type="Proteomes" id="UP000007490"/>
    </source>
</evidence>